<evidence type="ECO:0000256" key="4">
    <source>
        <dbReference type="SAM" id="MobiDB-lite"/>
    </source>
</evidence>
<dbReference type="AlphaFoldDB" id="A0A6A5V805"/>
<evidence type="ECO:0000313" key="6">
    <source>
        <dbReference type="EMBL" id="KAF1972978.1"/>
    </source>
</evidence>
<keyword evidence="7" id="KW-1185">Reference proteome</keyword>
<dbReference type="Gene3D" id="3.30.40.10">
    <property type="entry name" value="Zinc/RING finger domain, C3HC4 (zinc finger)"/>
    <property type="match status" value="1"/>
</dbReference>
<feature type="region of interest" description="Disordered" evidence="4">
    <location>
        <begin position="317"/>
        <end position="375"/>
    </location>
</feature>
<name>A0A6A5V805_9PLEO</name>
<feature type="region of interest" description="Disordered" evidence="4">
    <location>
        <begin position="533"/>
        <end position="821"/>
    </location>
</feature>
<dbReference type="PANTHER" id="PTHR14296:SF3">
    <property type="entry name" value="DIKAR, ISOFORM F"/>
    <property type="match status" value="1"/>
</dbReference>
<evidence type="ECO:0000259" key="5">
    <source>
        <dbReference type="SMART" id="SM00249"/>
    </source>
</evidence>
<dbReference type="SUPFAM" id="SSF57903">
    <property type="entry name" value="FYVE/PHD zinc finger"/>
    <property type="match status" value="1"/>
</dbReference>
<feature type="compositionally biased region" description="Polar residues" evidence="4">
    <location>
        <begin position="621"/>
        <end position="670"/>
    </location>
</feature>
<dbReference type="InterPro" id="IPR011011">
    <property type="entry name" value="Znf_FYVE_PHD"/>
</dbReference>
<feature type="domain" description="Zinc finger PHD-type" evidence="5">
    <location>
        <begin position="434"/>
        <end position="489"/>
    </location>
</feature>
<dbReference type="InterPro" id="IPR001965">
    <property type="entry name" value="Znf_PHD"/>
</dbReference>
<feature type="compositionally biased region" description="Acidic residues" evidence="4">
    <location>
        <begin position="220"/>
        <end position="231"/>
    </location>
</feature>
<feature type="compositionally biased region" description="Polar residues" evidence="4">
    <location>
        <begin position="688"/>
        <end position="708"/>
    </location>
</feature>
<dbReference type="GO" id="GO:0008270">
    <property type="term" value="F:zinc ion binding"/>
    <property type="evidence" value="ECO:0007669"/>
    <property type="project" value="UniProtKB-KW"/>
</dbReference>
<feature type="region of interest" description="Disordered" evidence="4">
    <location>
        <begin position="182"/>
        <end position="245"/>
    </location>
</feature>
<accession>A0A6A5V805</accession>
<dbReference type="EMBL" id="ML976684">
    <property type="protein sequence ID" value="KAF1972978.1"/>
    <property type="molecule type" value="Genomic_DNA"/>
</dbReference>
<proteinExistence type="predicted"/>
<protein>
    <recommendedName>
        <fullName evidence="5">Zinc finger PHD-type domain-containing protein</fullName>
    </recommendedName>
</protein>
<dbReference type="Proteomes" id="UP000800036">
    <property type="component" value="Unassembled WGS sequence"/>
</dbReference>
<feature type="compositionally biased region" description="Basic and acidic residues" evidence="4">
    <location>
        <begin position="325"/>
        <end position="375"/>
    </location>
</feature>
<keyword evidence="1" id="KW-0479">Metal-binding</keyword>
<dbReference type="PANTHER" id="PTHR14296">
    <property type="entry name" value="REMODELING AND SPACING FACTOR 1"/>
    <property type="match status" value="1"/>
</dbReference>
<organism evidence="6 7">
    <name type="scientific">Bimuria novae-zelandiae CBS 107.79</name>
    <dbReference type="NCBI Taxonomy" id="1447943"/>
    <lineage>
        <taxon>Eukaryota</taxon>
        <taxon>Fungi</taxon>
        <taxon>Dikarya</taxon>
        <taxon>Ascomycota</taxon>
        <taxon>Pezizomycotina</taxon>
        <taxon>Dothideomycetes</taxon>
        <taxon>Pleosporomycetidae</taxon>
        <taxon>Pleosporales</taxon>
        <taxon>Massarineae</taxon>
        <taxon>Didymosphaeriaceae</taxon>
        <taxon>Bimuria</taxon>
    </lineage>
</organism>
<evidence type="ECO:0000313" key="7">
    <source>
        <dbReference type="Proteomes" id="UP000800036"/>
    </source>
</evidence>
<dbReference type="InterPro" id="IPR013083">
    <property type="entry name" value="Znf_RING/FYVE/PHD"/>
</dbReference>
<feature type="compositionally biased region" description="Basic residues" evidence="4">
    <location>
        <begin position="196"/>
        <end position="216"/>
    </location>
</feature>
<dbReference type="SMART" id="SM00249">
    <property type="entry name" value="PHD"/>
    <property type="match status" value="1"/>
</dbReference>
<feature type="compositionally biased region" description="Polar residues" evidence="4">
    <location>
        <begin position="600"/>
        <end position="611"/>
    </location>
</feature>
<keyword evidence="3" id="KW-0862">Zinc</keyword>
<evidence type="ECO:0000256" key="3">
    <source>
        <dbReference type="ARBA" id="ARBA00022833"/>
    </source>
</evidence>
<sequence length="821" mass="91243">MVARKRGRDEMEAEAPVEEPTTLQKLRNMWQFANLAQYIFLFKGALKIDEDFGIEELETECLMPQPSAMLAAIGLALLKHVSSHKGLTPEIFDEYTRRQFVAKAPARNPFGTDETPNKFDDFDVFTKIKVLQQLSVWTLNNPNTIRERLNPTETEQVDWRIGPFGYDSKGRTFFLLDDMRLYRRTDPPPPPPPPKAKAKAKSRKSRSSRSSKRRKTPTPEPEEPEEDDEATEVAPVAETDDDDGFGGMQWECVCITLEDYQDFMNGIRKSRDADEKQLYKDIEAEIIPELAKVAEAQARKEVKKMKELETLQKLATAKRSSRLAAKTDKQREIQEAEEAERKRREAIAMAKAEQDKQRQMEDAHESRRQTREQRIREREAQKILQEESLRKLEENQERLASEEARLSERHLTAQMKKAKRDLEKLKEKEYWLFDCEKCGLNGECIDDGKPQIQCDEKDGCGVWQHSACHNISAKRAEAEDFKFLCASCTRKQQIAKEPKLALKLRLTSASPSSQHTSQTNGNTLAGPVQQLKSVERPPRQTPQSPPRPLQPAPSIMDGPSLSPRGQALGPPGIQRSEAAYGSPLIPAGSSSPTRSRRPSVQSGVNMSNGFGSSPPRFPSHAVSSLNNDTPSACQNGSPFNNTNPFQSNFRSTYTNSFSRPSSAAGTTSFGSPVKHSSPRPVNAVPNGYNFTNSPHSSFPPSNVQASAMSPTKHSSPPPPLPQISSPAPAPVSFIAPSPSQMPAQVLPDPIPAPSKHDAARPPSSHDISEVNIFPPIKSLSPVVPPQNLKPPTKKSSPAPERTYAVLEDNEPMDVDLGATSG</sequence>
<dbReference type="InterPro" id="IPR028938">
    <property type="entry name" value="Rsf1-like"/>
</dbReference>
<evidence type="ECO:0000256" key="1">
    <source>
        <dbReference type="ARBA" id="ARBA00022723"/>
    </source>
</evidence>
<feature type="compositionally biased region" description="Pro residues" evidence="4">
    <location>
        <begin position="539"/>
        <end position="551"/>
    </location>
</feature>
<dbReference type="GO" id="GO:0006355">
    <property type="term" value="P:regulation of DNA-templated transcription"/>
    <property type="evidence" value="ECO:0007669"/>
    <property type="project" value="InterPro"/>
</dbReference>
<gene>
    <name evidence="6" type="ORF">BU23DRAFT_466568</name>
</gene>
<evidence type="ECO:0000256" key="2">
    <source>
        <dbReference type="ARBA" id="ARBA00022771"/>
    </source>
</evidence>
<dbReference type="GO" id="GO:0031213">
    <property type="term" value="C:RSF complex"/>
    <property type="evidence" value="ECO:0007669"/>
    <property type="project" value="InterPro"/>
</dbReference>
<keyword evidence="2" id="KW-0863">Zinc-finger</keyword>
<reference evidence="6" key="1">
    <citation type="journal article" date="2020" name="Stud. Mycol.">
        <title>101 Dothideomycetes genomes: a test case for predicting lifestyles and emergence of pathogens.</title>
        <authorList>
            <person name="Haridas S."/>
            <person name="Albert R."/>
            <person name="Binder M."/>
            <person name="Bloem J."/>
            <person name="Labutti K."/>
            <person name="Salamov A."/>
            <person name="Andreopoulos B."/>
            <person name="Baker S."/>
            <person name="Barry K."/>
            <person name="Bills G."/>
            <person name="Bluhm B."/>
            <person name="Cannon C."/>
            <person name="Castanera R."/>
            <person name="Culley D."/>
            <person name="Daum C."/>
            <person name="Ezra D."/>
            <person name="Gonzalez J."/>
            <person name="Henrissat B."/>
            <person name="Kuo A."/>
            <person name="Liang C."/>
            <person name="Lipzen A."/>
            <person name="Lutzoni F."/>
            <person name="Magnuson J."/>
            <person name="Mondo S."/>
            <person name="Nolan M."/>
            <person name="Ohm R."/>
            <person name="Pangilinan J."/>
            <person name="Park H.-J."/>
            <person name="Ramirez L."/>
            <person name="Alfaro M."/>
            <person name="Sun H."/>
            <person name="Tritt A."/>
            <person name="Yoshinaga Y."/>
            <person name="Zwiers L.-H."/>
            <person name="Turgeon B."/>
            <person name="Goodwin S."/>
            <person name="Spatafora J."/>
            <person name="Crous P."/>
            <person name="Grigoriev I."/>
        </authorList>
    </citation>
    <scope>NUCLEOTIDE SEQUENCE</scope>
    <source>
        <strain evidence="6">CBS 107.79</strain>
    </source>
</reference>
<dbReference type="OrthoDB" id="303107at2759"/>